<evidence type="ECO:0000313" key="2">
    <source>
        <dbReference type="EMBL" id="CAG9804691.1"/>
    </source>
</evidence>
<evidence type="ECO:0000256" key="1">
    <source>
        <dbReference type="SAM" id="SignalP"/>
    </source>
</evidence>
<organism evidence="2 3">
    <name type="scientific">Chironomus riparius</name>
    <dbReference type="NCBI Taxonomy" id="315576"/>
    <lineage>
        <taxon>Eukaryota</taxon>
        <taxon>Metazoa</taxon>
        <taxon>Ecdysozoa</taxon>
        <taxon>Arthropoda</taxon>
        <taxon>Hexapoda</taxon>
        <taxon>Insecta</taxon>
        <taxon>Pterygota</taxon>
        <taxon>Neoptera</taxon>
        <taxon>Endopterygota</taxon>
        <taxon>Diptera</taxon>
        <taxon>Nematocera</taxon>
        <taxon>Chironomoidea</taxon>
        <taxon>Chironomidae</taxon>
        <taxon>Chironominae</taxon>
        <taxon>Chironomus</taxon>
    </lineage>
</organism>
<dbReference type="Proteomes" id="UP001153620">
    <property type="component" value="Chromosome 2"/>
</dbReference>
<reference evidence="2" key="1">
    <citation type="submission" date="2022-01" db="EMBL/GenBank/DDBJ databases">
        <authorList>
            <person name="King R."/>
        </authorList>
    </citation>
    <scope>NUCLEOTIDE SEQUENCE</scope>
</reference>
<keyword evidence="1" id="KW-0732">Signal</keyword>
<feature type="signal peptide" evidence="1">
    <location>
        <begin position="1"/>
        <end position="24"/>
    </location>
</feature>
<gene>
    <name evidence="2" type="ORF">CHIRRI_LOCUS7570</name>
</gene>
<reference evidence="2" key="2">
    <citation type="submission" date="2022-10" db="EMBL/GenBank/DDBJ databases">
        <authorList>
            <consortium name="ENA_rothamsted_submissions"/>
            <consortium name="culmorum"/>
            <person name="King R."/>
        </authorList>
    </citation>
    <scope>NUCLEOTIDE SEQUENCE</scope>
</reference>
<evidence type="ECO:0000313" key="3">
    <source>
        <dbReference type="Proteomes" id="UP001153620"/>
    </source>
</evidence>
<dbReference type="AlphaFoldDB" id="A0A9N9RXI9"/>
<dbReference type="OrthoDB" id="8195871at2759"/>
<accession>A0A9N9RXI9</accession>
<keyword evidence="3" id="KW-1185">Reference proteome</keyword>
<name>A0A9N9RXI9_9DIPT</name>
<proteinExistence type="predicted"/>
<feature type="chain" id="PRO_5040459367" description="Trissin" evidence="1">
    <location>
        <begin position="25"/>
        <end position="155"/>
    </location>
</feature>
<sequence length="155" mass="18304">MKSVPTMVLFCIYLLVWEYGFVSAMSCDSCGSECARACGTRHFRTCCFNYVRKRSTSMHPYPLNNANFDILYGPMMDYEIMRRSSEKSPKSLLGHENKNFENLMIENDESKNQQNFYKPWKESNNHMDNMILFNDYEQQNNRQGHEQKQPTTYDA</sequence>
<protein>
    <recommendedName>
        <fullName evidence="4">Trissin</fullName>
    </recommendedName>
</protein>
<dbReference type="EMBL" id="OU895878">
    <property type="protein sequence ID" value="CAG9804691.1"/>
    <property type="molecule type" value="Genomic_DNA"/>
</dbReference>
<evidence type="ECO:0008006" key="4">
    <source>
        <dbReference type="Google" id="ProtNLM"/>
    </source>
</evidence>